<proteinExistence type="predicted"/>
<comment type="caution">
    <text evidence="2">The sequence shown here is derived from an EMBL/GenBank/DDBJ whole genome shotgun (WGS) entry which is preliminary data.</text>
</comment>
<dbReference type="OrthoDB" id="10058156at2759"/>
<dbReference type="AlphaFoldDB" id="A0A4C1TB10"/>
<evidence type="ECO:0000313" key="2">
    <source>
        <dbReference type="EMBL" id="GBP11693.1"/>
    </source>
</evidence>
<feature type="region of interest" description="Disordered" evidence="1">
    <location>
        <begin position="1"/>
        <end position="24"/>
    </location>
</feature>
<evidence type="ECO:0000313" key="3">
    <source>
        <dbReference type="Proteomes" id="UP000299102"/>
    </source>
</evidence>
<dbReference type="EMBL" id="BGZK01000047">
    <property type="protein sequence ID" value="GBP11693.1"/>
    <property type="molecule type" value="Genomic_DNA"/>
</dbReference>
<keyword evidence="3" id="KW-1185">Reference proteome</keyword>
<reference evidence="2 3" key="1">
    <citation type="journal article" date="2019" name="Commun. Biol.">
        <title>The bagworm genome reveals a unique fibroin gene that provides high tensile strength.</title>
        <authorList>
            <person name="Kono N."/>
            <person name="Nakamura H."/>
            <person name="Ohtoshi R."/>
            <person name="Tomita M."/>
            <person name="Numata K."/>
            <person name="Arakawa K."/>
        </authorList>
    </citation>
    <scope>NUCLEOTIDE SEQUENCE [LARGE SCALE GENOMIC DNA]</scope>
</reference>
<name>A0A4C1TB10_EUMVA</name>
<dbReference type="Proteomes" id="UP000299102">
    <property type="component" value="Unassembled WGS sequence"/>
</dbReference>
<evidence type="ECO:0000256" key="1">
    <source>
        <dbReference type="SAM" id="MobiDB-lite"/>
    </source>
</evidence>
<gene>
    <name evidence="2" type="ORF">EVAR_77810_1</name>
</gene>
<organism evidence="2 3">
    <name type="scientific">Eumeta variegata</name>
    <name type="common">Bagworm moth</name>
    <name type="synonym">Eumeta japonica</name>
    <dbReference type="NCBI Taxonomy" id="151549"/>
    <lineage>
        <taxon>Eukaryota</taxon>
        <taxon>Metazoa</taxon>
        <taxon>Ecdysozoa</taxon>
        <taxon>Arthropoda</taxon>
        <taxon>Hexapoda</taxon>
        <taxon>Insecta</taxon>
        <taxon>Pterygota</taxon>
        <taxon>Neoptera</taxon>
        <taxon>Endopterygota</taxon>
        <taxon>Lepidoptera</taxon>
        <taxon>Glossata</taxon>
        <taxon>Ditrysia</taxon>
        <taxon>Tineoidea</taxon>
        <taxon>Psychidae</taxon>
        <taxon>Oiketicinae</taxon>
        <taxon>Eumeta</taxon>
    </lineage>
</organism>
<accession>A0A4C1TB10</accession>
<sequence length="132" mass="14621">MCLNKGPRNWEYNPTRRARPSRSAGHYERVAAAAAAVVEARAAAAIQQDAGAGNGLRSMYSNSNTPPVMTRMTVRRIDKSLYQMSLTGIKFCSTMPVFYRAWPVAYGLRERIDAKLDAMLRTGAIEPVDHSD</sequence>
<protein>
    <submittedName>
        <fullName evidence="2">Uncharacterized protein</fullName>
    </submittedName>
</protein>